<dbReference type="SUPFAM" id="SSF69304">
    <property type="entry name" value="Tricorn protease N-terminal domain"/>
    <property type="match status" value="1"/>
</dbReference>
<dbReference type="InterPro" id="IPR011042">
    <property type="entry name" value="6-blade_b-propeller_TolB-like"/>
</dbReference>
<dbReference type="Proteomes" id="UP001359886">
    <property type="component" value="Unassembled WGS sequence"/>
</dbReference>
<dbReference type="Pfam" id="PF07676">
    <property type="entry name" value="PD40"/>
    <property type="match status" value="1"/>
</dbReference>
<comment type="similarity">
    <text evidence="1">Belongs to the TolB family.</text>
</comment>
<proteinExistence type="inferred from homology"/>
<dbReference type="AlphaFoldDB" id="A0AAW9RDJ1"/>
<keyword evidence="4" id="KW-1185">Reference proteome</keyword>
<organism evidence="3 4">
    <name type="scientific">Elongatibacter sediminis</name>
    <dbReference type="NCBI Taxonomy" id="3119006"/>
    <lineage>
        <taxon>Bacteria</taxon>
        <taxon>Pseudomonadati</taxon>
        <taxon>Pseudomonadota</taxon>
        <taxon>Gammaproteobacteria</taxon>
        <taxon>Chromatiales</taxon>
        <taxon>Wenzhouxiangellaceae</taxon>
        <taxon>Elongatibacter</taxon>
    </lineage>
</organism>
<dbReference type="RefSeq" id="WP_354695501.1">
    <property type="nucleotide sequence ID" value="NZ_JAZHOG010000007.1"/>
</dbReference>
<evidence type="ECO:0000313" key="3">
    <source>
        <dbReference type="EMBL" id="MEJ8568177.1"/>
    </source>
</evidence>
<dbReference type="Gene3D" id="2.120.10.30">
    <property type="entry name" value="TolB, C-terminal domain"/>
    <property type="match status" value="2"/>
</dbReference>
<reference evidence="3 4" key="1">
    <citation type="submission" date="2024-02" db="EMBL/GenBank/DDBJ databases">
        <title>A novel Wenzhouxiangellaceae bacterium, isolated from coastal sediments.</title>
        <authorList>
            <person name="Du Z.-J."/>
            <person name="Ye Y.-Q."/>
            <person name="Zhang X.-Y."/>
        </authorList>
    </citation>
    <scope>NUCLEOTIDE SEQUENCE [LARGE SCALE GENOMIC DNA]</scope>
    <source>
        <strain evidence="3 4">CH-27</strain>
    </source>
</reference>
<keyword evidence="2" id="KW-0732">Signal</keyword>
<evidence type="ECO:0000256" key="1">
    <source>
        <dbReference type="ARBA" id="ARBA00009820"/>
    </source>
</evidence>
<feature type="signal peptide" evidence="2">
    <location>
        <begin position="1"/>
        <end position="26"/>
    </location>
</feature>
<evidence type="ECO:0000256" key="2">
    <source>
        <dbReference type="SAM" id="SignalP"/>
    </source>
</evidence>
<protein>
    <submittedName>
        <fullName evidence="3">LpqB family beta-propeller domain-containing protein</fullName>
    </submittedName>
</protein>
<dbReference type="PANTHER" id="PTHR36842:SF1">
    <property type="entry name" value="PROTEIN TOLB"/>
    <property type="match status" value="1"/>
</dbReference>
<evidence type="ECO:0000313" key="4">
    <source>
        <dbReference type="Proteomes" id="UP001359886"/>
    </source>
</evidence>
<gene>
    <name evidence="3" type="ORF">V3330_11115</name>
</gene>
<comment type="caution">
    <text evidence="3">The sequence shown here is derived from an EMBL/GenBank/DDBJ whole genome shotgun (WGS) entry which is preliminary data.</text>
</comment>
<dbReference type="EMBL" id="JAZHOG010000007">
    <property type="protein sequence ID" value="MEJ8568177.1"/>
    <property type="molecule type" value="Genomic_DNA"/>
</dbReference>
<name>A0AAW9RDJ1_9GAMM</name>
<dbReference type="InterPro" id="IPR011659">
    <property type="entry name" value="WD40"/>
</dbReference>
<feature type="chain" id="PRO_5043712680" evidence="2">
    <location>
        <begin position="27"/>
        <end position="818"/>
    </location>
</feature>
<dbReference type="NCBIfam" id="NF038032">
    <property type="entry name" value="CehA_McbA_metalo"/>
    <property type="match status" value="1"/>
</dbReference>
<dbReference type="PANTHER" id="PTHR36842">
    <property type="entry name" value="PROTEIN TOLB HOMOLOG"/>
    <property type="match status" value="1"/>
</dbReference>
<sequence length="818" mass="89220">MQRFFVSRVLLSVSLLAAALASPATRAQWTHTYPPVDGFNHQVYLEGFELPMLNAGPMDPAPSPDGGQLAFAAYGWLWLMDVADGKARRITRAAGMDSRPEWSPDGERLVFIRDSGRQLSIVQLDVTSGVEQVLVDVEAVNLDPVYDPDGRYVYYASADGGPLEIWRVKLESLERQPVTNSDVLLNRPLKRRPLLLDSDSLLLYLDKQGTRDAIKLLNRVTGEATTLVEDRITAQADLALSPDGRNLAYVWPYDGGWELRLLTLNAPGTSVLLTQSLGMPLAPAFSHDGEWVYFAEAGADERTALKRVRTAGGTVEPVAVGELDWGAPTGRLVVRTEIDGQPVAARLNAVDSSGHPVIPETGAVRFEGQHARVFWYSDGEITLLAPAGPVTVSAVHGLETPQARQTIDVPADGEARLTLELERVWNAAENGWYAADNHFHLNYGGPYRLAPEDILPDLRGEAMALGYPLLANLHNRFLQQGLWGWRHEETPQIHFGQEVRSHFLGHLQLLGIDTLFWPWIWGPFYEVYANDDRPNATALRHARSEGGVGGYVHPVGVADPFSETGINTVPIGFVADAVLGEVDVIELACLWTDEIGTAALWHAVLNLGIPLAASAGSDVMNNYYRTFAIGSTRVYVNTGESLNHDDFLDGLRDGRSFISNGPLLEFTVTGQGPGSALEMPAETVEWSLSVHSALPYDAVEIFVNGVSVQKLAGSDEAGSADYSGTIESPAGGWITARVTGASASWPALDSYLYAETSPVWFHAVGSIEPEARRRSAADLLRVLNASETRLIEGYGNTPIPDLLGHFQNARVRLREMAE</sequence>
<accession>A0AAW9RDJ1</accession>